<evidence type="ECO:0000256" key="1">
    <source>
        <dbReference type="ARBA" id="ARBA00004651"/>
    </source>
</evidence>
<dbReference type="AlphaFoldDB" id="A0A316FR53"/>
<reference evidence="7 8" key="1">
    <citation type="submission" date="2018-05" db="EMBL/GenBank/DDBJ databases">
        <title>Genomic Encyclopedia of Archaeal and Bacterial Type Strains, Phase II (KMG-II): from individual species to whole genera.</title>
        <authorList>
            <person name="Goeker M."/>
        </authorList>
    </citation>
    <scope>NUCLEOTIDE SEQUENCE [LARGE SCALE GENOMIC DNA]</scope>
    <source>
        <strain evidence="7 8">DSM 45184</strain>
    </source>
</reference>
<dbReference type="InterPro" id="IPR001123">
    <property type="entry name" value="LeuE-type"/>
</dbReference>
<keyword evidence="8" id="KW-1185">Reference proteome</keyword>
<comment type="subcellular location">
    <subcellularLocation>
        <location evidence="1">Cell membrane</location>
        <topology evidence="1">Multi-pass membrane protein</topology>
    </subcellularLocation>
</comment>
<proteinExistence type="predicted"/>
<feature type="transmembrane region" description="Helical" evidence="6">
    <location>
        <begin position="191"/>
        <end position="213"/>
    </location>
</feature>
<dbReference type="Proteomes" id="UP000245697">
    <property type="component" value="Unassembled WGS sequence"/>
</dbReference>
<dbReference type="GO" id="GO:0005886">
    <property type="term" value="C:plasma membrane"/>
    <property type="evidence" value="ECO:0007669"/>
    <property type="project" value="UniProtKB-SubCell"/>
</dbReference>
<evidence type="ECO:0000256" key="2">
    <source>
        <dbReference type="ARBA" id="ARBA00022475"/>
    </source>
</evidence>
<evidence type="ECO:0000313" key="7">
    <source>
        <dbReference type="EMBL" id="PWK50655.1"/>
    </source>
</evidence>
<feature type="transmembrane region" description="Helical" evidence="6">
    <location>
        <begin position="20"/>
        <end position="42"/>
    </location>
</feature>
<keyword evidence="3 6" id="KW-0812">Transmembrane</keyword>
<dbReference type="GO" id="GO:0015171">
    <property type="term" value="F:amino acid transmembrane transporter activity"/>
    <property type="evidence" value="ECO:0007669"/>
    <property type="project" value="TreeGrafter"/>
</dbReference>
<evidence type="ECO:0000313" key="8">
    <source>
        <dbReference type="Proteomes" id="UP000245697"/>
    </source>
</evidence>
<keyword evidence="4 6" id="KW-1133">Transmembrane helix</keyword>
<evidence type="ECO:0000256" key="5">
    <source>
        <dbReference type="ARBA" id="ARBA00023136"/>
    </source>
</evidence>
<evidence type="ECO:0000256" key="4">
    <source>
        <dbReference type="ARBA" id="ARBA00022989"/>
    </source>
</evidence>
<name>A0A316FR53_9ACTN</name>
<dbReference type="PANTHER" id="PTHR30086">
    <property type="entry name" value="ARGININE EXPORTER PROTEIN ARGO"/>
    <property type="match status" value="1"/>
</dbReference>
<accession>A0A316FR53</accession>
<keyword evidence="2" id="KW-1003">Cell membrane</keyword>
<dbReference type="PANTHER" id="PTHR30086:SF20">
    <property type="entry name" value="ARGININE EXPORTER PROTEIN ARGO-RELATED"/>
    <property type="match status" value="1"/>
</dbReference>
<keyword evidence="5 6" id="KW-0472">Membrane</keyword>
<protein>
    <submittedName>
        <fullName evidence="7">L-lysine exporter family protein LysE/ArgO</fullName>
    </submittedName>
</protein>
<organism evidence="7 8">
    <name type="scientific">Actinoplanes xinjiangensis</name>
    <dbReference type="NCBI Taxonomy" id="512350"/>
    <lineage>
        <taxon>Bacteria</taxon>
        <taxon>Bacillati</taxon>
        <taxon>Actinomycetota</taxon>
        <taxon>Actinomycetes</taxon>
        <taxon>Micromonosporales</taxon>
        <taxon>Micromonosporaceae</taxon>
        <taxon>Actinoplanes</taxon>
    </lineage>
</organism>
<feature type="transmembrane region" description="Helical" evidence="6">
    <location>
        <begin position="160"/>
        <end position="179"/>
    </location>
</feature>
<feature type="transmembrane region" description="Helical" evidence="6">
    <location>
        <begin position="83"/>
        <end position="101"/>
    </location>
</feature>
<evidence type="ECO:0000256" key="6">
    <source>
        <dbReference type="SAM" id="Phobius"/>
    </source>
</evidence>
<dbReference type="EMBL" id="QGGR01000003">
    <property type="protein sequence ID" value="PWK50655.1"/>
    <property type="molecule type" value="Genomic_DNA"/>
</dbReference>
<dbReference type="Pfam" id="PF01810">
    <property type="entry name" value="LysE"/>
    <property type="match status" value="1"/>
</dbReference>
<comment type="caution">
    <text evidence="7">The sequence shown here is derived from an EMBL/GenBank/DDBJ whole genome shotgun (WGS) entry which is preliminary data.</text>
</comment>
<evidence type="ECO:0000256" key="3">
    <source>
        <dbReference type="ARBA" id="ARBA00022692"/>
    </source>
</evidence>
<sequence>MISWSGIASGRSVGPMLSSAIAGFVASAVLIIAIGAQNAFVLRQGLRREHVLPVVLTCALSDLALISAGIAGLGAVLTAQPTLITAIRWAGAAFLIGYAVLAARRALRPQAALDPAAQAPTTLRATLLTCLALTYLNPHVYLDTVLLLGSVAQQHASRWAFGLGAAAASLSWFFALGVGARRLAPLLARPAAWRILDGSIALVMAALGVMLVVQA</sequence>
<feature type="transmembrane region" description="Helical" evidence="6">
    <location>
        <begin position="54"/>
        <end position="77"/>
    </location>
</feature>
<gene>
    <name evidence="7" type="ORF">BC793_103543</name>
</gene>